<keyword evidence="2" id="KW-1185">Reference proteome</keyword>
<proteinExistence type="predicted"/>
<name>A0AA39MI22_9AGAR</name>
<reference evidence="1" key="1">
    <citation type="submission" date="2023-06" db="EMBL/GenBank/DDBJ databases">
        <authorList>
            <consortium name="Lawrence Berkeley National Laboratory"/>
            <person name="Ahrendt S."/>
            <person name="Sahu N."/>
            <person name="Indic B."/>
            <person name="Wong-Bajracharya J."/>
            <person name="Merenyi Z."/>
            <person name="Ke H.-M."/>
            <person name="Monk M."/>
            <person name="Kocsube S."/>
            <person name="Drula E."/>
            <person name="Lipzen A."/>
            <person name="Balint B."/>
            <person name="Henrissat B."/>
            <person name="Andreopoulos B."/>
            <person name="Martin F.M."/>
            <person name="Harder C.B."/>
            <person name="Rigling D."/>
            <person name="Ford K.L."/>
            <person name="Foster G.D."/>
            <person name="Pangilinan J."/>
            <person name="Papanicolaou A."/>
            <person name="Barry K."/>
            <person name="LaButti K."/>
            <person name="Viragh M."/>
            <person name="Koriabine M."/>
            <person name="Yan M."/>
            <person name="Riley R."/>
            <person name="Champramary S."/>
            <person name="Plett K.L."/>
            <person name="Tsai I.J."/>
            <person name="Slot J."/>
            <person name="Sipos G."/>
            <person name="Plett J."/>
            <person name="Nagy L.G."/>
            <person name="Grigoriev I.V."/>
        </authorList>
    </citation>
    <scope>NUCLEOTIDE SEQUENCE</scope>
    <source>
        <strain evidence="1">FPL87.14</strain>
    </source>
</reference>
<evidence type="ECO:0000313" key="2">
    <source>
        <dbReference type="Proteomes" id="UP001175226"/>
    </source>
</evidence>
<dbReference type="Proteomes" id="UP001175226">
    <property type="component" value="Unassembled WGS sequence"/>
</dbReference>
<gene>
    <name evidence="1" type="ORF">EV421DRAFT_1908507</name>
</gene>
<dbReference type="EMBL" id="JAUEPT010000061">
    <property type="protein sequence ID" value="KAK0435631.1"/>
    <property type="molecule type" value="Genomic_DNA"/>
</dbReference>
<organism evidence="1 2">
    <name type="scientific">Armillaria borealis</name>
    <dbReference type="NCBI Taxonomy" id="47425"/>
    <lineage>
        <taxon>Eukaryota</taxon>
        <taxon>Fungi</taxon>
        <taxon>Dikarya</taxon>
        <taxon>Basidiomycota</taxon>
        <taxon>Agaricomycotina</taxon>
        <taxon>Agaricomycetes</taxon>
        <taxon>Agaricomycetidae</taxon>
        <taxon>Agaricales</taxon>
        <taxon>Marasmiineae</taxon>
        <taxon>Physalacriaceae</taxon>
        <taxon>Armillaria</taxon>
    </lineage>
</organism>
<protein>
    <submittedName>
        <fullName evidence="1">Uncharacterized protein</fullName>
    </submittedName>
</protein>
<dbReference type="AlphaFoldDB" id="A0AA39MI22"/>
<accession>A0AA39MI22</accession>
<sequence length="177" mass="19860">MHKEAKDLVTLVRDGFRCVVSGNYDLDTLSKVSASIDEIGEAGVVNEEYRRFRSLEAMTSRLEQLNGAKVHSLFNVMTMEHNVCEWFTRLEIWFEKTDIPSAIHLSLSPEITFTTPDSENLPDTCAKVTQFSGAAEYIDNQDRVTENLGVLAEDGSSAKVLSSTLLRSMDQPIRQKL</sequence>
<comment type="caution">
    <text evidence="1">The sequence shown here is derived from an EMBL/GenBank/DDBJ whole genome shotgun (WGS) entry which is preliminary data.</text>
</comment>
<evidence type="ECO:0000313" key="1">
    <source>
        <dbReference type="EMBL" id="KAK0435631.1"/>
    </source>
</evidence>